<keyword evidence="3" id="KW-1185">Reference proteome</keyword>
<dbReference type="OrthoDB" id="5987198at2759"/>
<evidence type="ECO:0000259" key="1">
    <source>
        <dbReference type="PROSITE" id="PS50011"/>
    </source>
</evidence>
<evidence type="ECO:0000313" key="3">
    <source>
        <dbReference type="Proteomes" id="UP000217790"/>
    </source>
</evidence>
<evidence type="ECO:0000313" key="2">
    <source>
        <dbReference type="EMBL" id="PBK87785.1"/>
    </source>
</evidence>
<dbReference type="InterPro" id="IPR011009">
    <property type="entry name" value="Kinase-like_dom_sf"/>
</dbReference>
<dbReference type="GO" id="GO:0005524">
    <property type="term" value="F:ATP binding"/>
    <property type="evidence" value="ECO:0007669"/>
    <property type="project" value="InterPro"/>
</dbReference>
<protein>
    <recommendedName>
        <fullName evidence="1">Protein kinase domain-containing protein</fullName>
    </recommendedName>
</protein>
<dbReference type="AlphaFoldDB" id="A0A2H3CXP8"/>
<dbReference type="GO" id="GO:0004672">
    <property type="term" value="F:protein kinase activity"/>
    <property type="evidence" value="ECO:0007669"/>
    <property type="project" value="InterPro"/>
</dbReference>
<dbReference type="InterPro" id="IPR000719">
    <property type="entry name" value="Prot_kinase_dom"/>
</dbReference>
<name>A0A2H3CXP8_ARMGA</name>
<gene>
    <name evidence="2" type="ORF">ARMGADRAFT_1065793</name>
</gene>
<dbReference type="Proteomes" id="UP000217790">
    <property type="component" value="Unassembled WGS sequence"/>
</dbReference>
<dbReference type="STRING" id="47427.A0A2H3CXP8"/>
<proteinExistence type="predicted"/>
<dbReference type="PROSITE" id="PS50011">
    <property type="entry name" value="PROTEIN_KINASE_DOM"/>
    <property type="match status" value="1"/>
</dbReference>
<dbReference type="InParanoid" id="A0A2H3CXP8"/>
<dbReference type="Gene3D" id="1.10.510.10">
    <property type="entry name" value="Transferase(Phosphotransferase) domain 1"/>
    <property type="match status" value="1"/>
</dbReference>
<sequence>MRTHASDLSMSQYLTSSDLLRNPRNHSIPILDIIPIPDDEEKRVFMVMPRLVPLYEPDLHCRREFFEALRQLLEGLDFMHSLNISHGDVNALNFMIDYSKVCRRVIIRYYLIDFESAQEFPDGQESALAKRPLRCGVRSSLEFSLGLPSNPFKLDVYNAAATFFELCEQYQGLDDFRPLLLNMMSEDPLARPDMAEARRARVFE</sequence>
<accession>A0A2H3CXP8</accession>
<dbReference type="SUPFAM" id="SSF56112">
    <property type="entry name" value="Protein kinase-like (PK-like)"/>
    <property type="match status" value="1"/>
</dbReference>
<dbReference type="EMBL" id="KZ293676">
    <property type="protein sequence ID" value="PBK87785.1"/>
    <property type="molecule type" value="Genomic_DNA"/>
</dbReference>
<reference evidence="3" key="1">
    <citation type="journal article" date="2017" name="Nat. Ecol. Evol.">
        <title>Genome expansion and lineage-specific genetic innovations in the forest pathogenic fungi Armillaria.</title>
        <authorList>
            <person name="Sipos G."/>
            <person name="Prasanna A.N."/>
            <person name="Walter M.C."/>
            <person name="O'Connor E."/>
            <person name="Balint B."/>
            <person name="Krizsan K."/>
            <person name="Kiss B."/>
            <person name="Hess J."/>
            <person name="Varga T."/>
            <person name="Slot J."/>
            <person name="Riley R."/>
            <person name="Boka B."/>
            <person name="Rigling D."/>
            <person name="Barry K."/>
            <person name="Lee J."/>
            <person name="Mihaltcheva S."/>
            <person name="LaButti K."/>
            <person name="Lipzen A."/>
            <person name="Waldron R."/>
            <person name="Moloney N.M."/>
            <person name="Sperisen C."/>
            <person name="Kredics L."/>
            <person name="Vagvoelgyi C."/>
            <person name="Patrignani A."/>
            <person name="Fitzpatrick D."/>
            <person name="Nagy I."/>
            <person name="Doyle S."/>
            <person name="Anderson J.B."/>
            <person name="Grigoriev I.V."/>
            <person name="Gueldener U."/>
            <person name="Muensterkoetter M."/>
            <person name="Nagy L.G."/>
        </authorList>
    </citation>
    <scope>NUCLEOTIDE SEQUENCE [LARGE SCALE GENOMIC DNA]</scope>
    <source>
        <strain evidence="3">Ar21-2</strain>
    </source>
</reference>
<organism evidence="2 3">
    <name type="scientific">Armillaria gallica</name>
    <name type="common">Bulbous honey fungus</name>
    <name type="synonym">Armillaria bulbosa</name>
    <dbReference type="NCBI Taxonomy" id="47427"/>
    <lineage>
        <taxon>Eukaryota</taxon>
        <taxon>Fungi</taxon>
        <taxon>Dikarya</taxon>
        <taxon>Basidiomycota</taxon>
        <taxon>Agaricomycotina</taxon>
        <taxon>Agaricomycetes</taxon>
        <taxon>Agaricomycetidae</taxon>
        <taxon>Agaricales</taxon>
        <taxon>Marasmiineae</taxon>
        <taxon>Physalacriaceae</taxon>
        <taxon>Armillaria</taxon>
    </lineage>
</organism>
<feature type="domain" description="Protein kinase" evidence="1">
    <location>
        <begin position="1"/>
        <end position="204"/>
    </location>
</feature>